<evidence type="ECO:0000256" key="8">
    <source>
        <dbReference type="ARBA" id="ARBA00048679"/>
    </source>
</evidence>
<dbReference type="InterPro" id="IPR000719">
    <property type="entry name" value="Prot_kinase_dom"/>
</dbReference>
<keyword evidence="6 9" id="KW-0067">ATP-binding</keyword>
<dbReference type="GO" id="GO:0004674">
    <property type="term" value="F:protein serine/threonine kinase activity"/>
    <property type="evidence" value="ECO:0007669"/>
    <property type="project" value="UniProtKB-KW"/>
</dbReference>
<dbReference type="PANTHER" id="PTHR24363:SF0">
    <property type="entry name" value="SERINE_THREONINE KINASE LIKE DOMAIN CONTAINING 1"/>
    <property type="match status" value="1"/>
</dbReference>
<keyword evidence="13" id="KW-1185">Reference proteome</keyword>
<dbReference type="CDD" id="cd14014">
    <property type="entry name" value="STKc_PknB_like"/>
    <property type="match status" value="1"/>
</dbReference>
<keyword evidence="5" id="KW-0418">Kinase</keyword>
<keyword evidence="4 9" id="KW-0547">Nucleotide-binding</keyword>
<gene>
    <name evidence="12" type="ORF">DSM106972_058080</name>
</gene>
<feature type="binding site" evidence="9">
    <location>
        <position position="43"/>
    </location>
    <ligand>
        <name>ATP</name>
        <dbReference type="ChEBI" id="CHEBI:30616"/>
    </ligand>
</feature>
<dbReference type="PROSITE" id="PS00107">
    <property type="entry name" value="PROTEIN_KINASE_ATP"/>
    <property type="match status" value="1"/>
</dbReference>
<evidence type="ECO:0000256" key="3">
    <source>
        <dbReference type="ARBA" id="ARBA00022679"/>
    </source>
</evidence>
<comment type="catalytic activity">
    <reaction evidence="8">
        <text>L-seryl-[protein] + ATP = O-phospho-L-seryl-[protein] + ADP + H(+)</text>
        <dbReference type="Rhea" id="RHEA:17989"/>
        <dbReference type="Rhea" id="RHEA-COMP:9863"/>
        <dbReference type="Rhea" id="RHEA-COMP:11604"/>
        <dbReference type="ChEBI" id="CHEBI:15378"/>
        <dbReference type="ChEBI" id="CHEBI:29999"/>
        <dbReference type="ChEBI" id="CHEBI:30616"/>
        <dbReference type="ChEBI" id="CHEBI:83421"/>
        <dbReference type="ChEBI" id="CHEBI:456216"/>
        <dbReference type="EC" id="2.7.11.1"/>
    </reaction>
</comment>
<dbReference type="PANTHER" id="PTHR24363">
    <property type="entry name" value="SERINE/THREONINE PROTEIN KINASE"/>
    <property type="match status" value="1"/>
</dbReference>
<dbReference type="AlphaFoldDB" id="A0A3S1D3P1"/>
<feature type="transmembrane region" description="Helical" evidence="10">
    <location>
        <begin position="309"/>
        <end position="334"/>
    </location>
</feature>
<dbReference type="Proteomes" id="UP000271624">
    <property type="component" value="Unassembled WGS sequence"/>
</dbReference>
<dbReference type="Pfam" id="PF00069">
    <property type="entry name" value="Pkinase"/>
    <property type="match status" value="1"/>
</dbReference>
<evidence type="ECO:0000256" key="1">
    <source>
        <dbReference type="ARBA" id="ARBA00012513"/>
    </source>
</evidence>
<evidence type="ECO:0000313" key="13">
    <source>
        <dbReference type="Proteomes" id="UP000271624"/>
    </source>
</evidence>
<dbReference type="SUPFAM" id="SSF56112">
    <property type="entry name" value="Protein kinase-like (PK-like)"/>
    <property type="match status" value="1"/>
</dbReference>
<dbReference type="InterPro" id="IPR017441">
    <property type="entry name" value="Protein_kinase_ATP_BS"/>
</dbReference>
<protein>
    <recommendedName>
        <fullName evidence="1">non-specific serine/threonine protein kinase</fullName>
        <ecNumber evidence="1">2.7.11.1</ecNumber>
    </recommendedName>
</protein>
<dbReference type="EC" id="2.7.11.1" evidence="1"/>
<comment type="catalytic activity">
    <reaction evidence="7">
        <text>L-threonyl-[protein] + ATP = O-phospho-L-threonyl-[protein] + ADP + H(+)</text>
        <dbReference type="Rhea" id="RHEA:46608"/>
        <dbReference type="Rhea" id="RHEA-COMP:11060"/>
        <dbReference type="Rhea" id="RHEA-COMP:11605"/>
        <dbReference type="ChEBI" id="CHEBI:15378"/>
        <dbReference type="ChEBI" id="CHEBI:30013"/>
        <dbReference type="ChEBI" id="CHEBI:30616"/>
        <dbReference type="ChEBI" id="CHEBI:61977"/>
        <dbReference type="ChEBI" id="CHEBI:456216"/>
        <dbReference type="EC" id="2.7.11.1"/>
    </reaction>
</comment>
<dbReference type="Gene3D" id="1.10.510.10">
    <property type="entry name" value="Transferase(Phosphotransferase) domain 1"/>
    <property type="match status" value="1"/>
</dbReference>
<evidence type="ECO:0000256" key="9">
    <source>
        <dbReference type="PROSITE-ProRule" id="PRU10141"/>
    </source>
</evidence>
<keyword evidence="3" id="KW-0808">Transferase</keyword>
<dbReference type="SMART" id="SM00220">
    <property type="entry name" value="S_TKc"/>
    <property type="match status" value="1"/>
</dbReference>
<evidence type="ECO:0000256" key="10">
    <source>
        <dbReference type="SAM" id="Phobius"/>
    </source>
</evidence>
<dbReference type="RefSeq" id="WP_127084055.1">
    <property type="nucleotide sequence ID" value="NZ_RSCL01000015.1"/>
</dbReference>
<name>A0A3S1D3P1_9CYAN</name>
<dbReference type="PROSITE" id="PS50011">
    <property type="entry name" value="PROTEIN_KINASE_DOM"/>
    <property type="match status" value="1"/>
</dbReference>
<evidence type="ECO:0000313" key="12">
    <source>
        <dbReference type="EMBL" id="RUT02888.1"/>
    </source>
</evidence>
<dbReference type="GO" id="GO:0005524">
    <property type="term" value="F:ATP binding"/>
    <property type="evidence" value="ECO:0007669"/>
    <property type="project" value="UniProtKB-UniRule"/>
</dbReference>
<evidence type="ECO:0000256" key="7">
    <source>
        <dbReference type="ARBA" id="ARBA00047899"/>
    </source>
</evidence>
<keyword evidence="10" id="KW-0472">Membrane</keyword>
<sequence length="470" mass="53707">MNTLNTADIIAGRYQIIKILGHGGTSITYAANDLQLGKPVALKVLSLHRINDWKVLELFEREAKILANLEHSSIPQYIDYFQVETEEEKAFYLVQQLAPGKPLFDWINEGWHPTIKEVLIIAAQVLKILVYLQQLTPAVIHRDIKPQNIIRSDDGKIFLVDFGAVQDTYQNTVTGGSTIVGTFGYMAPEQFRGQAVLSTDLYGLRTTLLFLLTGQSPADLPQRQLKINFKSAIQLSKHYADWLERMIEPVSAARFTSAQQALEALLGKSLPPCPLIYKRPKNTAIQLTQTINKLIVDIPSTLLNSPQSFWLGMAPLFGSVFSLVVIYDLIFQVVEPGLRLQQEVEVYFRTLMVMLSFQMAASIWITATKSLLFSGIFHTRIEIMTWQEIKVVKSLLNFWNIKSEFTADQNISEVRLEQYKLLFWKFTNFYCALKTGSKKLKFGLFLSRDEKVWIIEEIRRFIETSKNNQN</sequence>
<keyword evidence="10" id="KW-0812">Transmembrane</keyword>
<reference evidence="12" key="2">
    <citation type="journal article" date="2019" name="Genome Biol. Evol.">
        <title>Day and night: Metabolic profiles and evolutionary relationships of six axenic non-marine cyanobacteria.</title>
        <authorList>
            <person name="Will S.E."/>
            <person name="Henke P."/>
            <person name="Boedeker C."/>
            <person name="Huang S."/>
            <person name="Brinkmann H."/>
            <person name="Rohde M."/>
            <person name="Jarek M."/>
            <person name="Friedl T."/>
            <person name="Seufert S."/>
            <person name="Schumacher M."/>
            <person name="Overmann J."/>
            <person name="Neumann-Schaal M."/>
            <person name="Petersen J."/>
        </authorList>
    </citation>
    <scope>NUCLEOTIDE SEQUENCE [LARGE SCALE GENOMIC DNA]</scope>
    <source>
        <strain evidence="12">PCC 7102</strain>
    </source>
</reference>
<organism evidence="12 13">
    <name type="scientific">Dulcicalothrix desertica PCC 7102</name>
    <dbReference type="NCBI Taxonomy" id="232991"/>
    <lineage>
        <taxon>Bacteria</taxon>
        <taxon>Bacillati</taxon>
        <taxon>Cyanobacteriota</taxon>
        <taxon>Cyanophyceae</taxon>
        <taxon>Nostocales</taxon>
        <taxon>Calotrichaceae</taxon>
        <taxon>Dulcicalothrix</taxon>
    </lineage>
</organism>
<dbReference type="InterPro" id="IPR011009">
    <property type="entry name" value="Kinase-like_dom_sf"/>
</dbReference>
<evidence type="ECO:0000259" key="11">
    <source>
        <dbReference type="PROSITE" id="PS50011"/>
    </source>
</evidence>
<keyword evidence="10" id="KW-1133">Transmembrane helix</keyword>
<feature type="domain" description="Protein kinase" evidence="11">
    <location>
        <begin position="14"/>
        <end position="266"/>
    </location>
</feature>
<comment type="caution">
    <text evidence="12">The sequence shown here is derived from an EMBL/GenBank/DDBJ whole genome shotgun (WGS) entry which is preliminary data.</text>
</comment>
<evidence type="ECO:0000256" key="4">
    <source>
        <dbReference type="ARBA" id="ARBA00022741"/>
    </source>
</evidence>
<dbReference type="OrthoDB" id="5518868at2"/>
<evidence type="ECO:0000256" key="6">
    <source>
        <dbReference type="ARBA" id="ARBA00022840"/>
    </source>
</evidence>
<dbReference type="EMBL" id="RSCL01000015">
    <property type="protein sequence ID" value="RUT02888.1"/>
    <property type="molecule type" value="Genomic_DNA"/>
</dbReference>
<evidence type="ECO:0000256" key="5">
    <source>
        <dbReference type="ARBA" id="ARBA00022777"/>
    </source>
</evidence>
<keyword evidence="2" id="KW-0723">Serine/threonine-protein kinase</keyword>
<accession>A0A3S1D3P1</accession>
<reference evidence="12" key="1">
    <citation type="submission" date="2018-12" db="EMBL/GenBank/DDBJ databases">
        <authorList>
            <person name="Will S."/>
            <person name="Neumann-Schaal M."/>
            <person name="Henke P."/>
        </authorList>
    </citation>
    <scope>NUCLEOTIDE SEQUENCE</scope>
    <source>
        <strain evidence="12">PCC 7102</strain>
    </source>
</reference>
<evidence type="ECO:0000256" key="2">
    <source>
        <dbReference type="ARBA" id="ARBA00022527"/>
    </source>
</evidence>
<feature type="transmembrane region" description="Helical" evidence="10">
    <location>
        <begin position="346"/>
        <end position="367"/>
    </location>
</feature>
<proteinExistence type="predicted"/>